<dbReference type="Proteomes" id="UP001501591">
    <property type="component" value="Unassembled WGS sequence"/>
</dbReference>
<dbReference type="PANTHER" id="PTHR43802">
    <property type="entry name" value="ENOYL-COA HYDRATASE"/>
    <property type="match status" value="1"/>
</dbReference>
<dbReference type="InterPro" id="IPR029045">
    <property type="entry name" value="ClpP/crotonase-like_dom_sf"/>
</dbReference>
<evidence type="ECO:0000313" key="3">
    <source>
        <dbReference type="Proteomes" id="UP001501591"/>
    </source>
</evidence>
<comment type="similarity">
    <text evidence="1">Belongs to the enoyl-CoA hydratase/isomerase family.</text>
</comment>
<name>A0ABP7NJN1_9MICO</name>
<dbReference type="InterPro" id="IPR001753">
    <property type="entry name" value="Enoyl-CoA_hydra/iso"/>
</dbReference>
<protein>
    <submittedName>
        <fullName evidence="2">Enoyl-CoA hydratase/isomerase family protein</fullName>
    </submittedName>
</protein>
<dbReference type="RefSeq" id="WP_344820165.1">
    <property type="nucleotide sequence ID" value="NZ_BAABCP010000002.1"/>
</dbReference>
<dbReference type="SUPFAM" id="SSF52096">
    <property type="entry name" value="ClpP/crotonase"/>
    <property type="match status" value="1"/>
</dbReference>
<gene>
    <name evidence="2" type="ORF">GCM10022383_26340</name>
</gene>
<proteinExistence type="inferred from homology"/>
<sequence>MGFAKPLHISVEDLAAGRVDRLLGDYDPDDRDVVTIVSLDQPVDDATWTRAAVRASSTDRILVGTANLLPSPDPASDGLLEALATTFAVGGAERRSAVFVDDADAHALGLAEAVAQHPQSSAVFLDTLRATASLAVPEALTVESLAYSTLLGGREFEAWLGDRTPSSPPHVTEPVRLRRDGDTLRITLNRPERRNAYGAQLRNEFVGALTVAEADPGIELVVVDGAGPSFCAGGDLAEFGLASDLGEAHLIRTRGGAGRLVGSLRERIRFEVHGPCVGAGVEIPALAGHTTADPSTTFLLPEISMGLIPGAGGTVSLPRRIGRWRAFALCVTGRRIDAEAALAWGLVDELRETGGAAAEAG</sequence>
<evidence type="ECO:0000313" key="2">
    <source>
        <dbReference type="EMBL" id="GAA3947246.1"/>
    </source>
</evidence>
<dbReference type="EMBL" id="BAABCP010000002">
    <property type="protein sequence ID" value="GAA3947246.1"/>
    <property type="molecule type" value="Genomic_DNA"/>
</dbReference>
<comment type="caution">
    <text evidence="2">The sequence shown here is derived from an EMBL/GenBank/DDBJ whole genome shotgun (WGS) entry which is preliminary data.</text>
</comment>
<dbReference type="PANTHER" id="PTHR43802:SF1">
    <property type="entry name" value="IP11341P-RELATED"/>
    <property type="match status" value="1"/>
</dbReference>
<dbReference type="Pfam" id="PF00378">
    <property type="entry name" value="ECH_1"/>
    <property type="match status" value="1"/>
</dbReference>
<accession>A0ABP7NJN1</accession>
<organism evidence="2 3">
    <name type="scientific">Microbacterium soli</name>
    <dbReference type="NCBI Taxonomy" id="446075"/>
    <lineage>
        <taxon>Bacteria</taxon>
        <taxon>Bacillati</taxon>
        <taxon>Actinomycetota</taxon>
        <taxon>Actinomycetes</taxon>
        <taxon>Micrococcales</taxon>
        <taxon>Microbacteriaceae</taxon>
        <taxon>Microbacterium</taxon>
    </lineage>
</organism>
<reference evidence="3" key="1">
    <citation type="journal article" date="2019" name="Int. J. Syst. Evol. Microbiol.">
        <title>The Global Catalogue of Microorganisms (GCM) 10K type strain sequencing project: providing services to taxonomists for standard genome sequencing and annotation.</title>
        <authorList>
            <consortium name="The Broad Institute Genomics Platform"/>
            <consortium name="The Broad Institute Genome Sequencing Center for Infectious Disease"/>
            <person name="Wu L."/>
            <person name="Ma J."/>
        </authorList>
    </citation>
    <scope>NUCLEOTIDE SEQUENCE [LARGE SCALE GENOMIC DNA]</scope>
    <source>
        <strain evidence="3">JCM 17024</strain>
    </source>
</reference>
<keyword evidence="3" id="KW-1185">Reference proteome</keyword>
<dbReference type="CDD" id="cd06558">
    <property type="entry name" value="crotonase-like"/>
    <property type="match status" value="1"/>
</dbReference>
<dbReference type="Gene3D" id="3.90.226.10">
    <property type="entry name" value="2-enoyl-CoA Hydratase, Chain A, domain 1"/>
    <property type="match status" value="1"/>
</dbReference>
<evidence type="ECO:0000256" key="1">
    <source>
        <dbReference type="ARBA" id="ARBA00005254"/>
    </source>
</evidence>